<dbReference type="STRING" id="747676.F4RBS8"/>
<sequence length="308" mass="33557">MALPLYVPFAYITFLFGLLWLFSRYYRNRALRRPPPPPWFPEPHTARDLYVSLLSMDPPPPQPVLVSALIARAITDVQRIWAIKEAKQAMTNLLQKGQVGDDLWERLAIGEKELELELSEVVSEANEFAEGWGQMIFSVAAEAAQAIKAKEIYKDIEKNRKLKATIPSSDFYNPSELSILNSKAAIPAAQPKPVAAPSPAKQAMLDAIKAAQAKQQLLEQQKQQQAANGKKGKGSVVSTPSKNDNRPPDSVNSSIGGGGRSVSNGGTPRTPETEDVESGSEGGDSRPMSKAGSLSASKKKKPKRKKKA</sequence>
<dbReference type="Proteomes" id="UP000001072">
    <property type="component" value="Unassembled WGS sequence"/>
</dbReference>
<feature type="compositionally biased region" description="Low complexity" evidence="1">
    <location>
        <begin position="216"/>
        <end position="229"/>
    </location>
</feature>
<dbReference type="PANTHER" id="PTHR28229">
    <property type="entry name" value="TRANSLOCATION PROTEIN SEC66"/>
    <property type="match status" value="1"/>
</dbReference>
<keyword evidence="2" id="KW-0812">Transmembrane</keyword>
<dbReference type="HOGENOM" id="CLU_066294_0_0_1"/>
<dbReference type="RefSeq" id="XP_007406456.1">
    <property type="nucleotide sequence ID" value="XM_007406394.1"/>
</dbReference>
<feature type="compositionally biased region" description="Basic residues" evidence="1">
    <location>
        <begin position="297"/>
        <end position="308"/>
    </location>
</feature>
<proteinExistence type="predicted"/>
<accession>F4RBS8</accession>
<keyword evidence="2" id="KW-0472">Membrane</keyword>
<dbReference type="KEGG" id="mlr:MELLADRAFT_71069"/>
<evidence type="ECO:0000256" key="2">
    <source>
        <dbReference type="SAM" id="Phobius"/>
    </source>
</evidence>
<dbReference type="VEuPathDB" id="FungiDB:MELLADRAFT_71069"/>
<dbReference type="GO" id="GO:0031204">
    <property type="term" value="P:post-translational protein targeting to membrane, translocation"/>
    <property type="evidence" value="ECO:0007669"/>
    <property type="project" value="InterPro"/>
</dbReference>
<dbReference type="AlphaFoldDB" id="F4RBS8"/>
<gene>
    <name evidence="3" type="ORF">MELLADRAFT_71069</name>
</gene>
<dbReference type="OrthoDB" id="73168at2759"/>
<dbReference type="InParanoid" id="F4RBS8"/>
<evidence type="ECO:0000313" key="3">
    <source>
        <dbReference type="EMBL" id="EGG10155.1"/>
    </source>
</evidence>
<reference evidence="4" key="1">
    <citation type="journal article" date="2011" name="Proc. Natl. Acad. Sci. U.S.A.">
        <title>Obligate biotrophy features unraveled by the genomic analysis of rust fungi.</title>
        <authorList>
            <person name="Duplessis S."/>
            <person name="Cuomo C.A."/>
            <person name="Lin Y.-C."/>
            <person name="Aerts A."/>
            <person name="Tisserant E."/>
            <person name="Veneault-Fourrey C."/>
            <person name="Joly D.L."/>
            <person name="Hacquard S."/>
            <person name="Amselem J."/>
            <person name="Cantarel B.L."/>
            <person name="Chiu R."/>
            <person name="Coutinho P.M."/>
            <person name="Feau N."/>
            <person name="Field M."/>
            <person name="Frey P."/>
            <person name="Gelhaye E."/>
            <person name="Goldberg J."/>
            <person name="Grabherr M.G."/>
            <person name="Kodira C.D."/>
            <person name="Kohler A."/>
            <person name="Kuees U."/>
            <person name="Lindquist E.A."/>
            <person name="Lucas S.M."/>
            <person name="Mago R."/>
            <person name="Mauceli E."/>
            <person name="Morin E."/>
            <person name="Murat C."/>
            <person name="Pangilinan J.L."/>
            <person name="Park R."/>
            <person name="Pearson M."/>
            <person name="Quesneville H."/>
            <person name="Rouhier N."/>
            <person name="Sakthikumar S."/>
            <person name="Salamov A.A."/>
            <person name="Schmutz J."/>
            <person name="Selles B."/>
            <person name="Shapiro H."/>
            <person name="Tanguay P."/>
            <person name="Tuskan G.A."/>
            <person name="Henrissat B."/>
            <person name="Van de Peer Y."/>
            <person name="Rouze P."/>
            <person name="Ellis J.G."/>
            <person name="Dodds P.N."/>
            <person name="Schein J.E."/>
            <person name="Zhong S."/>
            <person name="Hamelin R.C."/>
            <person name="Grigoriev I.V."/>
            <person name="Szabo L.J."/>
            <person name="Martin F."/>
        </authorList>
    </citation>
    <scope>NUCLEOTIDE SEQUENCE [LARGE SCALE GENOMIC DNA]</scope>
    <source>
        <strain evidence="4">98AG31 / pathotype 3-4-7</strain>
    </source>
</reference>
<dbReference type="GO" id="GO:0031207">
    <property type="term" value="C:Sec62/Sec63 complex"/>
    <property type="evidence" value="ECO:0007669"/>
    <property type="project" value="InterPro"/>
</dbReference>
<evidence type="ECO:0000313" key="4">
    <source>
        <dbReference type="Proteomes" id="UP000001072"/>
    </source>
</evidence>
<keyword evidence="2" id="KW-1133">Transmembrane helix</keyword>
<dbReference type="FunCoup" id="F4RBS8">
    <property type="interactions" value="54"/>
</dbReference>
<organism evidence="4">
    <name type="scientific">Melampsora larici-populina (strain 98AG31 / pathotype 3-4-7)</name>
    <name type="common">Poplar leaf rust fungus</name>
    <dbReference type="NCBI Taxonomy" id="747676"/>
    <lineage>
        <taxon>Eukaryota</taxon>
        <taxon>Fungi</taxon>
        <taxon>Dikarya</taxon>
        <taxon>Basidiomycota</taxon>
        <taxon>Pucciniomycotina</taxon>
        <taxon>Pucciniomycetes</taxon>
        <taxon>Pucciniales</taxon>
        <taxon>Melampsoraceae</taxon>
        <taxon>Melampsora</taxon>
    </lineage>
</organism>
<keyword evidence="4" id="KW-1185">Reference proteome</keyword>
<dbReference type="InterPro" id="IPR018624">
    <property type="entry name" value="Sec66"/>
</dbReference>
<feature type="transmembrane region" description="Helical" evidence="2">
    <location>
        <begin position="6"/>
        <end position="23"/>
    </location>
</feature>
<feature type="region of interest" description="Disordered" evidence="1">
    <location>
        <begin position="216"/>
        <end position="308"/>
    </location>
</feature>
<dbReference type="GeneID" id="18931717"/>
<evidence type="ECO:0000256" key="1">
    <source>
        <dbReference type="SAM" id="MobiDB-lite"/>
    </source>
</evidence>
<dbReference type="EMBL" id="GL883095">
    <property type="protein sequence ID" value="EGG10155.1"/>
    <property type="molecule type" value="Genomic_DNA"/>
</dbReference>
<dbReference type="Pfam" id="PF09802">
    <property type="entry name" value="Sec66"/>
    <property type="match status" value="1"/>
</dbReference>
<dbReference type="eggNOG" id="KOG4699">
    <property type="taxonomic scope" value="Eukaryota"/>
</dbReference>
<name>F4RBS8_MELLP</name>
<protein>
    <submittedName>
        <fullName evidence="3">Putative endoplasmic reticulum translocation complex chain Sec66</fullName>
    </submittedName>
</protein>
<dbReference type="PANTHER" id="PTHR28229:SF1">
    <property type="entry name" value="TRANSLOCATION PROTEIN SEC66"/>
    <property type="match status" value="1"/>
</dbReference>